<accession>A0A085MT48</accession>
<dbReference type="Proteomes" id="UP000030758">
    <property type="component" value="Unassembled WGS sequence"/>
</dbReference>
<gene>
    <name evidence="1" type="ORF">M513_07732</name>
    <name evidence="2" type="ORF">M514_07732</name>
</gene>
<dbReference type="Proteomes" id="UP000030764">
    <property type="component" value="Unassembled WGS sequence"/>
</dbReference>
<dbReference type="AlphaFoldDB" id="A0A085MT48"/>
<sequence length="92" mass="10006">MHITFCLYAKICCAQARGSNDAVGAKAKSPSRNSRYDELAGKRTVLLSGEFAPILASSADTVHPRGRWQPQLEKGGDISHGLAHHWSKALMM</sequence>
<evidence type="ECO:0000313" key="1">
    <source>
        <dbReference type="EMBL" id="KFD51327.1"/>
    </source>
</evidence>
<proteinExistence type="predicted"/>
<reference evidence="2 3" key="1">
    <citation type="journal article" date="2014" name="Nat. Genet.">
        <title>Genome and transcriptome of the porcine whipworm Trichuris suis.</title>
        <authorList>
            <person name="Jex A.R."/>
            <person name="Nejsum P."/>
            <person name="Schwarz E.M."/>
            <person name="Hu L."/>
            <person name="Young N.D."/>
            <person name="Hall R.S."/>
            <person name="Korhonen P.K."/>
            <person name="Liao S."/>
            <person name="Thamsborg S."/>
            <person name="Xia J."/>
            <person name="Xu P."/>
            <person name="Wang S."/>
            <person name="Scheerlinck J.P."/>
            <person name="Hofmann A."/>
            <person name="Sternberg P.W."/>
            <person name="Wang J."/>
            <person name="Gasser R.B."/>
        </authorList>
    </citation>
    <scope>NUCLEOTIDE SEQUENCE [LARGE SCALE GENOMIC DNA]</scope>
    <source>
        <strain evidence="2">DCEP-RM93F</strain>
        <strain evidence="1">DCEP-RM93M</strain>
    </source>
</reference>
<organism evidence="2">
    <name type="scientific">Trichuris suis</name>
    <name type="common">pig whipworm</name>
    <dbReference type="NCBI Taxonomy" id="68888"/>
    <lineage>
        <taxon>Eukaryota</taxon>
        <taxon>Metazoa</taxon>
        <taxon>Ecdysozoa</taxon>
        <taxon>Nematoda</taxon>
        <taxon>Enoplea</taxon>
        <taxon>Dorylaimia</taxon>
        <taxon>Trichinellida</taxon>
        <taxon>Trichuridae</taxon>
        <taxon>Trichuris</taxon>
    </lineage>
</organism>
<evidence type="ECO:0000313" key="2">
    <source>
        <dbReference type="EMBL" id="KFD60394.1"/>
    </source>
</evidence>
<dbReference type="EMBL" id="KL363240">
    <property type="protein sequence ID" value="KFD51327.1"/>
    <property type="molecule type" value="Genomic_DNA"/>
</dbReference>
<evidence type="ECO:0000313" key="3">
    <source>
        <dbReference type="Proteomes" id="UP000030764"/>
    </source>
</evidence>
<protein>
    <submittedName>
        <fullName evidence="2">Uncharacterized protein</fullName>
    </submittedName>
</protein>
<keyword evidence="3" id="KW-1185">Reference proteome</keyword>
<dbReference type="EMBL" id="KL367671">
    <property type="protein sequence ID" value="KFD60394.1"/>
    <property type="molecule type" value="Genomic_DNA"/>
</dbReference>
<name>A0A085MT48_9BILA</name>